<keyword evidence="1" id="KW-0547">Nucleotide-binding</keyword>
<reference evidence="4 5" key="1">
    <citation type="submission" date="2014-10" db="EMBL/GenBank/DDBJ databases">
        <title>Draft genome of the hookworm Ancylostoma caninum.</title>
        <authorList>
            <person name="Mitreva M."/>
        </authorList>
    </citation>
    <scope>NUCLEOTIDE SEQUENCE [LARGE SCALE GENOMIC DNA]</scope>
    <source>
        <strain evidence="4 5">Baltimore</strain>
    </source>
</reference>
<evidence type="ECO:0000313" key="5">
    <source>
        <dbReference type="Proteomes" id="UP000252519"/>
    </source>
</evidence>
<comment type="caution">
    <text evidence="4">The sequence shown here is derived from an EMBL/GenBank/DDBJ whole genome shotgun (WGS) entry which is preliminary data.</text>
</comment>
<evidence type="ECO:0000256" key="2">
    <source>
        <dbReference type="ARBA" id="ARBA00022840"/>
    </source>
</evidence>
<dbReference type="InterPro" id="IPR000719">
    <property type="entry name" value="Prot_kinase_dom"/>
</dbReference>
<dbReference type="STRING" id="29170.A0A368GUT4"/>
<evidence type="ECO:0000259" key="3">
    <source>
        <dbReference type="PROSITE" id="PS50011"/>
    </source>
</evidence>
<dbReference type="PROSITE" id="PS50011">
    <property type="entry name" value="PROTEIN_KINASE_DOM"/>
    <property type="match status" value="1"/>
</dbReference>
<dbReference type="InterPro" id="IPR011009">
    <property type="entry name" value="Kinase-like_dom_sf"/>
</dbReference>
<gene>
    <name evidence="4" type="ORF">ANCCAN_05821</name>
</gene>
<keyword evidence="2" id="KW-0067">ATP-binding</keyword>
<dbReference type="SUPFAM" id="SSF56112">
    <property type="entry name" value="Protein kinase-like (PK-like)"/>
    <property type="match status" value="1"/>
</dbReference>
<dbReference type="GO" id="GO:0004672">
    <property type="term" value="F:protein kinase activity"/>
    <property type="evidence" value="ECO:0007669"/>
    <property type="project" value="InterPro"/>
</dbReference>
<sequence>MKITPSTQAQLEQLHREARLIRVYHHRNIVKLHGLVFDDRDVMVVMELVSGGPLDLYLKNNKLAPLMKASFCYDIAAGLAYLHSKNCMHREVAARNCLVESDGKAIKLSDFGLAVHGRRVMLSSTNRMPARWQAPEVLNHYLYLRESDVWSYGMLMSEIYNDGKPPFHDKTSAEIRSKIHDPTFRPAVPNLPLYPDIPQVNTVI</sequence>
<accession>A0A368GUT4</accession>
<dbReference type="Pfam" id="PF07714">
    <property type="entry name" value="PK_Tyr_Ser-Thr"/>
    <property type="match status" value="1"/>
</dbReference>
<evidence type="ECO:0000256" key="1">
    <source>
        <dbReference type="ARBA" id="ARBA00022741"/>
    </source>
</evidence>
<dbReference type="Gene3D" id="1.10.510.10">
    <property type="entry name" value="Transferase(Phosphotransferase) domain 1"/>
    <property type="match status" value="1"/>
</dbReference>
<dbReference type="PANTHER" id="PTHR24418">
    <property type="entry name" value="TYROSINE-PROTEIN KINASE"/>
    <property type="match status" value="1"/>
</dbReference>
<dbReference type="GO" id="GO:0005524">
    <property type="term" value="F:ATP binding"/>
    <property type="evidence" value="ECO:0007669"/>
    <property type="project" value="UniProtKB-KW"/>
</dbReference>
<dbReference type="Proteomes" id="UP000252519">
    <property type="component" value="Unassembled WGS sequence"/>
</dbReference>
<dbReference type="InterPro" id="IPR001245">
    <property type="entry name" value="Ser-Thr/Tyr_kinase_cat_dom"/>
</dbReference>
<keyword evidence="4" id="KW-0418">Kinase</keyword>
<dbReference type="OrthoDB" id="5857351at2759"/>
<keyword evidence="5" id="KW-1185">Reference proteome</keyword>
<evidence type="ECO:0000313" key="4">
    <source>
        <dbReference type="EMBL" id="RCN48136.1"/>
    </source>
</evidence>
<protein>
    <submittedName>
        <fullName evidence="4">Protein tyrosine kinase</fullName>
    </submittedName>
</protein>
<feature type="domain" description="Protein kinase" evidence="3">
    <location>
        <begin position="1"/>
        <end position="204"/>
    </location>
</feature>
<dbReference type="AlphaFoldDB" id="A0A368GUT4"/>
<dbReference type="PRINTS" id="PR00109">
    <property type="entry name" value="TYRKINASE"/>
</dbReference>
<keyword evidence="4" id="KW-0808">Transferase</keyword>
<proteinExistence type="predicted"/>
<organism evidence="4 5">
    <name type="scientific">Ancylostoma caninum</name>
    <name type="common">Dog hookworm</name>
    <dbReference type="NCBI Taxonomy" id="29170"/>
    <lineage>
        <taxon>Eukaryota</taxon>
        <taxon>Metazoa</taxon>
        <taxon>Ecdysozoa</taxon>
        <taxon>Nematoda</taxon>
        <taxon>Chromadorea</taxon>
        <taxon>Rhabditida</taxon>
        <taxon>Rhabditina</taxon>
        <taxon>Rhabditomorpha</taxon>
        <taxon>Strongyloidea</taxon>
        <taxon>Ancylostomatidae</taxon>
        <taxon>Ancylostomatinae</taxon>
        <taxon>Ancylostoma</taxon>
    </lineage>
</organism>
<dbReference type="InterPro" id="IPR050198">
    <property type="entry name" value="Non-receptor_tyrosine_kinases"/>
</dbReference>
<name>A0A368GUT4_ANCCA</name>
<dbReference type="EMBL" id="JOJR01000051">
    <property type="protein sequence ID" value="RCN48136.1"/>
    <property type="molecule type" value="Genomic_DNA"/>
</dbReference>